<evidence type="ECO:0000259" key="3">
    <source>
        <dbReference type="Pfam" id="PF07992"/>
    </source>
</evidence>
<dbReference type="Pfam" id="PF07992">
    <property type="entry name" value="Pyr_redox_2"/>
    <property type="match status" value="1"/>
</dbReference>
<protein>
    <submittedName>
        <fullName evidence="4">NAD(P)/FAD-dependent oxidoreductase</fullName>
    </submittedName>
</protein>
<dbReference type="InterPro" id="IPR050097">
    <property type="entry name" value="Ferredoxin-NADP_redctase_2"/>
</dbReference>
<dbReference type="RefSeq" id="WP_129067298.1">
    <property type="nucleotide sequence ID" value="NZ_RDFA01000001.1"/>
</dbReference>
<keyword evidence="2" id="KW-0560">Oxidoreductase</keyword>
<dbReference type="GO" id="GO:0016491">
    <property type="term" value="F:oxidoreductase activity"/>
    <property type="evidence" value="ECO:0007669"/>
    <property type="project" value="UniProtKB-KW"/>
</dbReference>
<evidence type="ECO:0000313" key="4">
    <source>
        <dbReference type="EMBL" id="RXK51433.1"/>
    </source>
</evidence>
<dbReference type="InterPro" id="IPR036188">
    <property type="entry name" value="FAD/NAD-bd_sf"/>
</dbReference>
<proteinExistence type="predicted"/>
<dbReference type="EMBL" id="RDFA01000001">
    <property type="protein sequence ID" value="RXK51433.1"/>
    <property type="molecule type" value="Genomic_DNA"/>
</dbReference>
<keyword evidence="1" id="KW-0285">Flavoprotein</keyword>
<dbReference type="PRINTS" id="PR00469">
    <property type="entry name" value="PNDRDTASEII"/>
</dbReference>
<evidence type="ECO:0000313" key="5">
    <source>
        <dbReference type="Proteomes" id="UP000289691"/>
    </source>
</evidence>
<keyword evidence="5" id="KW-1185">Reference proteome</keyword>
<reference evidence="4 5" key="1">
    <citation type="submission" date="2019-01" db="EMBL/GenBank/DDBJ databases">
        <title>Halorientalis sp. F13-25 a new haloarchaeum isolated from hypersaline water.</title>
        <authorList>
            <person name="Ana D.-V."/>
            <person name="Cristina S.-P."/>
            <person name="Antonio V."/>
        </authorList>
    </citation>
    <scope>NUCLEOTIDE SEQUENCE [LARGE SCALE GENOMIC DNA]</scope>
    <source>
        <strain evidence="4 5">F13-25</strain>
    </source>
</reference>
<gene>
    <name evidence="4" type="ORF">EAF64_01995</name>
</gene>
<accession>A0A498L8C5</accession>
<name>A0A498L8C5_9EURY</name>
<evidence type="ECO:0000256" key="2">
    <source>
        <dbReference type="ARBA" id="ARBA00023002"/>
    </source>
</evidence>
<organism evidence="4 5">
    <name type="scientific">Halorientalis pallida</name>
    <dbReference type="NCBI Taxonomy" id="2479928"/>
    <lineage>
        <taxon>Archaea</taxon>
        <taxon>Methanobacteriati</taxon>
        <taxon>Methanobacteriota</taxon>
        <taxon>Stenosarchaea group</taxon>
        <taxon>Halobacteria</taxon>
        <taxon>Halobacteriales</taxon>
        <taxon>Haloarculaceae</taxon>
        <taxon>Halorientalis</taxon>
    </lineage>
</organism>
<dbReference type="InterPro" id="IPR023753">
    <property type="entry name" value="FAD/NAD-binding_dom"/>
</dbReference>
<evidence type="ECO:0000256" key="1">
    <source>
        <dbReference type="ARBA" id="ARBA00022630"/>
    </source>
</evidence>
<dbReference type="AlphaFoldDB" id="A0A498L8C5"/>
<feature type="domain" description="FAD/NAD(P)-binding" evidence="3">
    <location>
        <begin position="12"/>
        <end position="123"/>
    </location>
</feature>
<comment type="caution">
    <text evidence="4">The sequence shown here is derived from an EMBL/GenBank/DDBJ whole genome shotgun (WGS) entry which is preliminary data.</text>
</comment>
<dbReference type="SUPFAM" id="SSF51905">
    <property type="entry name" value="FAD/NAD(P)-binding domain"/>
    <property type="match status" value="1"/>
</dbReference>
<dbReference type="PANTHER" id="PTHR48105">
    <property type="entry name" value="THIOREDOXIN REDUCTASE 1-RELATED-RELATED"/>
    <property type="match status" value="1"/>
</dbReference>
<sequence length="312" mass="34669">MTDDDRDRHTADVVIVGGGPAGASAAVFCARAGLDTLVFDRGRSSLKRCAHLENYLGFPAGIDVETFYELARAQMSESGADSVSDLVESVTRRDAGFRVETQQGRVVETDRVVAAAKYDADYLRPLGTSDAMFETYEHDGESEAYFDREYPDDDGRTPIEGLYVAGPLAGVADQAVVAAGHGATVARTLIADARREDGYWDAVADRVDWLRREAELDEEWTDRERWHEWFESRIPDGLDREAEAVERIRETVVDERLAAYVSEAERNRRAGRGHRRLAATLDDEALVDGLDDPTVVLDSLDDDTIRTYLNES</sequence>
<dbReference type="OrthoDB" id="214187at2157"/>
<dbReference type="Gene3D" id="3.50.50.60">
    <property type="entry name" value="FAD/NAD(P)-binding domain"/>
    <property type="match status" value="1"/>
</dbReference>
<dbReference type="Proteomes" id="UP000289691">
    <property type="component" value="Unassembled WGS sequence"/>
</dbReference>